<keyword evidence="6" id="KW-1185">Reference proteome</keyword>
<dbReference type="Proteomes" id="UP000759537">
    <property type="component" value="Unassembled WGS sequence"/>
</dbReference>
<protein>
    <recommendedName>
        <fullName evidence="4">Crinkler effector protein N-terminal domain-containing protein</fullName>
    </recommendedName>
</protein>
<dbReference type="InterPro" id="IPR045379">
    <property type="entry name" value="Crinkler_N"/>
</dbReference>
<dbReference type="AlphaFoldDB" id="A0A9P5JYE1"/>
<comment type="subcellular location">
    <subcellularLocation>
        <location evidence="1">Host cell</location>
    </subcellularLocation>
    <subcellularLocation>
        <location evidence="2">Secreted</location>
    </subcellularLocation>
</comment>
<reference evidence="5" key="2">
    <citation type="journal article" date="2020" name="Nat. Commun.">
        <title>Large-scale genome sequencing of mycorrhizal fungi provides insights into the early evolution of symbiotic traits.</title>
        <authorList>
            <person name="Miyauchi S."/>
            <person name="Kiss E."/>
            <person name="Kuo A."/>
            <person name="Drula E."/>
            <person name="Kohler A."/>
            <person name="Sanchez-Garcia M."/>
            <person name="Morin E."/>
            <person name="Andreopoulos B."/>
            <person name="Barry K.W."/>
            <person name="Bonito G."/>
            <person name="Buee M."/>
            <person name="Carver A."/>
            <person name="Chen C."/>
            <person name="Cichocki N."/>
            <person name="Clum A."/>
            <person name="Culley D."/>
            <person name="Crous P.W."/>
            <person name="Fauchery L."/>
            <person name="Girlanda M."/>
            <person name="Hayes R.D."/>
            <person name="Keri Z."/>
            <person name="LaButti K."/>
            <person name="Lipzen A."/>
            <person name="Lombard V."/>
            <person name="Magnuson J."/>
            <person name="Maillard F."/>
            <person name="Murat C."/>
            <person name="Nolan M."/>
            <person name="Ohm R.A."/>
            <person name="Pangilinan J."/>
            <person name="Pereira M.F."/>
            <person name="Perotto S."/>
            <person name="Peter M."/>
            <person name="Pfister S."/>
            <person name="Riley R."/>
            <person name="Sitrit Y."/>
            <person name="Stielow J.B."/>
            <person name="Szollosi G."/>
            <person name="Zifcakova L."/>
            <person name="Stursova M."/>
            <person name="Spatafora J.W."/>
            <person name="Tedersoo L."/>
            <person name="Vaario L.M."/>
            <person name="Yamada A."/>
            <person name="Yan M."/>
            <person name="Wang P."/>
            <person name="Xu J."/>
            <person name="Bruns T."/>
            <person name="Baldrian P."/>
            <person name="Vilgalys R."/>
            <person name="Dunand C."/>
            <person name="Henrissat B."/>
            <person name="Grigoriev I.V."/>
            <person name="Hibbett D."/>
            <person name="Nagy L.G."/>
            <person name="Martin F.M."/>
        </authorList>
    </citation>
    <scope>NUCLEOTIDE SEQUENCE</scope>
    <source>
        <strain evidence="5">Prilba</strain>
    </source>
</reference>
<reference evidence="5" key="1">
    <citation type="submission" date="2019-10" db="EMBL/GenBank/DDBJ databases">
        <authorList>
            <consortium name="DOE Joint Genome Institute"/>
            <person name="Kuo A."/>
            <person name="Miyauchi S."/>
            <person name="Kiss E."/>
            <person name="Drula E."/>
            <person name="Kohler A."/>
            <person name="Sanchez-Garcia M."/>
            <person name="Andreopoulos B."/>
            <person name="Barry K.W."/>
            <person name="Bonito G."/>
            <person name="Buee M."/>
            <person name="Carver A."/>
            <person name="Chen C."/>
            <person name="Cichocki N."/>
            <person name="Clum A."/>
            <person name="Culley D."/>
            <person name="Crous P.W."/>
            <person name="Fauchery L."/>
            <person name="Girlanda M."/>
            <person name="Hayes R."/>
            <person name="Keri Z."/>
            <person name="LaButti K."/>
            <person name="Lipzen A."/>
            <person name="Lombard V."/>
            <person name="Magnuson J."/>
            <person name="Maillard F."/>
            <person name="Morin E."/>
            <person name="Murat C."/>
            <person name="Nolan M."/>
            <person name="Ohm R."/>
            <person name="Pangilinan J."/>
            <person name="Pereira M."/>
            <person name="Perotto S."/>
            <person name="Peter M."/>
            <person name="Riley R."/>
            <person name="Sitrit Y."/>
            <person name="Stielow B."/>
            <person name="Szollosi G."/>
            <person name="Zifcakova L."/>
            <person name="Stursova M."/>
            <person name="Spatafora J.W."/>
            <person name="Tedersoo L."/>
            <person name="Vaario L.-M."/>
            <person name="Yamada A."/>
            <person name="Yan M."/>
            <person name="Wang P."/>
            <person name="Xu J."/>
            <person name="Bruns T."/>
            <person name="Baldrian P."/>
            <person name="Vilgalys R."/>
            <person name="Henrissat B."/>
            <person name="Grigoriev I.V."/>
            <person name="Hibbett D."/>
            <person name="Nagy L.G."/>
            <person name="Martin F.M."/>
        </authorList>
    </citation>
    <scope>NUCLEOTIDE SEQUENCE</scope>
    <source>
        <strain evidence="5">Prilba</strain>
    </source>
</reference>
<evidence type="ECO:0000313" key="5">
    <source>
        <dbReference type="EMBL" id="KAF8470482.1"/>
    </source>
</evidence>
<name>A0A9P5JYE1_9AGAM</name>
<evidence type="ECO:0000256" key="2">
    <source>
        <dbReference type="ARBA" id="ARBA00004613"/>
    </source>
</evidence>
<gene>
    <name evidence="5" type="ORF">DFH94DRAFT_637655</name>
</gene>
<dbReference type="OrthoDB" id="2427869at2759"/>
<accession>A0A9P5JYE1</accession>
<dbReference type="GO" id="GO:0005576">
    <property type="term" value="C:extracellular region"/>
    <property type="evidence" value="ECO:0007669"/>
    <property type="project" value="UniProtKB-SubCell"/>
</dbReference>
<comment type="caution">
    <text evidence="5">The sequence shown here is derived from an EMBL/GenBank/DDBJ whole genome shotgun (WGS) entry which is preliminary data.</text>
</comment>
<evidence type="ECO:0000256" key="3">
    <source>
        <dbReference type="ARBA" id="ARBA00022525"/>
    </source>
</evidence>
<evidence type="ECO:0000313" key="6">
    <source>
        <dbReference type="Proteomes" id="UP000759537"/>
    </source>
</evidence>
<evidence type="ECO:0000259" key="4">
    <source>
        <dbReference type="Pfam" id="PF20147"/>
    </source>
</evidence>
<proteinExistence type="predicted"/>
<feature type="domain" description="Crinkler effector protein N-terminal" evidence="4">
    <location>
        <begin position="122"/>
        <end position="164"/>
    </location>
</feature>
<keyword evidence="3" id="KW-0964">Secreted</keyword>
<feature type="domain" description="Crinkler effector protein N-terminal" evidence="4">
    <location>
        <begin position="5"/>
        <end position="106"/>
    </location>
</feature>
<organism evidence="5 6">
    <name type="scientific">Russula ochroleuca</name>
    <dbReference type="NCBI Taxonomy" id="152965"/>
    <lineage>
        <taxon>Eukaryota</taxon>
        <taxon>Fungi</taxon>
        <taxon>Dikarya</taxon>
        <taxon>Basidiomycota</taxon>
        <taxon>Agaricomycotina</taxon>
        <taxon>Agaricomycetes</taxon>
        <taxon>Russulales</taxon>
        <taxon>Russulaceae</taxon>
        <taxon>Russula</taxon>
    </lineage>
</organism>
<dbReference type="Pfam" id="PF20147">
    <property type="entry name" value="Crinkler"/>
    <property type="match status" value="2"/>
</dbReference>
<dbReference type="GO" id="GO:0043657">
    <property type="term" value="C:host cell"/>
    <property type="evidence" value="ECO:0007669"/>
    <property type="project" value="UniProtKB-SubCell"/>
</dbReference>
<sequence>MSRPLELNCLVLGQDIKRIFPVKIDGTESIGTLKEFIKDKKKPQFDNVPADSLEIFKVSFPVDKNLGASLKRFRPEDGNDDLSMPVKRLKGVFGDPIDEHIHVIVQPPPASPSESRSFSFNLELYCFISGRDSGTFLSVKIANTDSVRTLKEAIKEKKLVLENVQGLEFSLLLRSLVSHRQKLPHYDSDSTVHSLIQLLWNHGIPSAKG</sequence>
<dbReference type="EMBL" id="WHVB01000025">
    <property type="protein sequence ID" value="KAF8470482.1"/>
    <property type="molecule type" value="Genomic_DNA"/>
</dbReference>
<evidence type="ECO:0000256" key="1">
    <source>
        <dbReference type="ARBA" id="ARBA00004340"/>
    </source>
</evidence>